<dbReference type="InterPro" id="IPR043128">
    <property type="entry name" value="Rev_trsase/Diguanyl_cyclase"/>
</dbReference>
<evidence type="ECO:0000313" key="4">
    <source>
        <dbReference type="Proteomes" id="UP001427805"/>
    </source>
</evidence>
<dbReference type="CDD" id="cd01949">
    <property type="entry name" value="GGDEF"/>
    <property type="match status" value="1"/>
</dbReference>
<protein>
    <submittedName>
        <fullName evidence="3">Bifunctional diguanylate cyclase/phosphodiesterase</fullName>
        <ecNumber evidence="3">2.7.7.65</ecNumber>
        <ecNumber evidence="3">3.1.4.52</ecNumber>
    </submittedName>
</protein>
<dbReference type="CDD" id="cd01948">
    <property type="entry name" value="EAL"/>
    <property type="match status" value="1"/>
</dbReference>
<proteinExistence type="predicted"/>
<keyword evidence="3" id="KW-0378">Hydrolase</keyword>
<dbReference type="SUPFAM" id="SSF55073">
    <property type="entry name" value="Nucleotide cyclase"/>
    <property type="match status" value="1"/>
</dbReference>
<accession>A0ABV0B4I2</accession>
<sequence length="570" mass="61655">MPLELSHALISTPPHEPAPGPAVACDVAASAAVLDLMPIAAAIVIQRSGELEFAAVNRLFRKAGFGSVAADSSMARLLGPQLRRFFASDQTHVEIEWQFGDEVDCRYFRVSFARRSTVPGVDRALVSLIDQTAEFRTEQSLRREMMTDSLTGLCNRSGFSDAIEGAIQPGAAAKYAVLAINLERFSRVNACMGGLAGDELLISVARRLKGALRGRDVLARLNGDEFAVLMTAQGGAADAFQVAKRIRCALASPFRLSDFEIRVDCAIGIAFGSDDDGDGEDLVRNAQFALKRSKQSGRTETYHARAFDVARKQFGMETGLRRAIESEALTLHFQPICDLATGRIVSFEALARWTDEQGVCLSPDAFIPVAEESGLIVPLGRWAMDEAVRTLAAWNDAAGKPCDVRIAVNLSAIQLQRDQIPSMVRAALDRHGVSSNQLTLELTESAIGTDPDHVARIMTALKDMGATLAMDDFGTGYSNLAHLQRLPIDLLKIDRSFVSGMLADRDKLAIVRAILSLASALGMTTIAEGVEALDLAQRLAALGCTQGQGFLFGRPLDRDRAYRLMAERNA</sequence>
<dbReference type="InterPro" id="IPR000160">
    <property type="entry name" value="GGDEF_dom"/>
</dbReference>
<dbReference type="Gene3D" id="3.30.70.270">
    <property type="match status" value="1"/>
</dbReference>
<dbReference type="Proteomes" id="UP001427805">
    <property type="component" value="Unassembled WGS sequence"/>
</dbReference>
<dbReference type="Pfam" id="PF00990">
    <property type="entry name" value="GGDEF"/>
    <property type="match status" value="1"/>
</dbReference>
<keyword evidence="4" id="KW-1185">Reference proteome</keyword>
<dbReference type="InterPro" id="IPR001633">
    <property type="entry name" value="EAL_dom"/>
</dbReference>
<dbReference type="PANTHER" id="PTHR44757:SF2">
    <property type="entry name" value="BIOFILM ARCHITECTURE MAINTENANCE PROTEIN MBAA"/>
    <property type="match status" value="1"/>
</dbReference>
<feature type="domain" description="GGDEF" evidence="2">
    <location>
        <begin position="173"/>
        <end position="306"/>
    </location>
</feature>
<gene>
    <name evidence="3" type="ORF">TPR58_04845</name>
</gene>
<keyword evidence="3" id="KW-0808">Transferase</keyword>
<dbReference type="InterPro" id="IPR029787">
    <property type="entry name" value="Nucleotide_cyclase"/>
</dbReference>
<dbReference type="InterPro" id="IPR035919">
    <property type="entry name" value="EAL_sf"/>
</dbReference>
<dbReference type="SMART" id="SM00052">
    <property type="entry name" value="EAL"/>
    <property type="match status" value="1"/>
</dbReference>
<keyword evidence="3" id="KW-0548">Nucleotidyltransferase</keyword>
<evidence type="ECO:0000313" key="3">
    <source>
        <dbReference type="EMBL" id="MEN3746483.1"/>
    </source>
</evidence>
<dbReference type="PROSITE" id="PS50883">
    <property type="entry name" value="EAL"/>
    <property type="match status" value="1"/>
</dbReference>
<dbReference type="NCBIfam" id="TIGR00254">
    <property type="entry name" value="GGDEF"/>
    <property type="match status" value="1"/>
</dbReference>
<dbReference type="Pfam" id="PF00563">
    <property type="entry name" value="EAL"/>
    <property type="match status" value="1"/>
</dbReference>
<organism evidence="3 4">
    <name type="scientific">Sphingomonas rustica</name>
    <dbReference type="NCBI Taxonomy" id="3103142"/>
    <lineage>
        <taxon>Bacteria</taxon>
        <taxon>Pseudomonadati</taxon>
        <taxon>Pseudomonadota</taxon>
        <taxon>Alphaproteobacteria</taxon>
        <taxon>Sphingomonadales</taxon>
        <taxon>Sphingomonadaceae</taxon>
        <taxon>Sphingomonas</taxon>
    </lineage>
</organism>
<dbReference type="PROSITE" id="PS50887">
    <property type="entry name" value="GGDEF"/>
    <property type="match status" value="1"/>
</dbReference>
<dbReference type="EC" id="2.7.7.65" evidence="3"/>
<evidence type="ECO:0000259" key="2">
    <source>
        <dbReference type="PROSITE" id="PS50887"/>
    </source>
</evidence>
<dbReference type="PANTHER" id="PTHR44757">
    <property type="entry name" value="DIGUANYLATE CYCLASE DGCP"/>
    <property type="match status" value="1"/>
</dbReference>
<dbReference type="GO" id="GO:0052621">
    <property type="term" value="F:diguanylate cyclase activity"/>
    <property type="evidence" value="ECO:0007669"/>
    <property type="project" value="UniProtKB-EC"/>
</dbReference>
<name>A0ABV0B4I2_9SPHN</name>
<dbReference type="InterPro" id="IPR052155">
    <property type="entry name" value="Biofilm_reg_signaling"/>
</dbReference>
<reference evidence="3 4" key="1">
    <citation type="submission" date="2024-05" db="EMBL/GenBank/DDBJ databases">
        <title>Sphingomonas sp. HF-S3 16S ribosomal RNA gene Genome sequencing and assembly.</title>
        <authorList>
            <person name="Lee H."/>
        </authorList>
    </citation>
    <scope>NUCLEOTIDE SEQUENCE [LARGE SCALE GENOMIC DNA]</scope>
    <source>
        <strain evidence="3 4">HF-S3</strain>
    </source>
</reference>
<dbReference type="Gene3D" id="3.20.20.450">
    <property type="entry name" value="EAL domain"/>
    <property type="match status" value="1"/>
</dbReference>
<dbReference type="EMBL" id="JBDIZK010000002">
    <property type="protein sequence ID" value="MEN3746483.1"/>
    <property type="molecule type" value="Genomic_DNA"/>
</dbReference>
<feature type="domain" description="EAL" evidence="1">
    <location>
        <begin position="313"/>
        <end position="569"/>
    </location>
</feature>
<dbReference type="GO" id="GO:0071111">
    <property type="term" value="F:cyclic-guanylate-specific phosphodiesterase activity"/>
    <property type="evidence" value="ECO:0007669"/>
    <property type="project" value="UniProtKB-EC"/>
</dbReference>
<evidence type="ECO:0000259" key="1">
    <source>
        <dbReference type="PROSITE" id="PS50883"/>
    </source>
</evidence>
<dbReference type="SMART" id="SM00267">
    <property type="entry name" value="GGDEF"/>
    <property type="match status" value="1"/>
</dbReference>
<comment type="caution">
    <text evidence="3">The sequence shown here is derived from an EMBL/GenBank/DDBJ whole genome shotgun (WGS) entry which is preliminary data.</text>
</comment>
<dbReference type="SUPFAM" id="SSF141868">
    <property type="entry name" value="EAL domain-like"/>
    <property type="match status" value="1"/>
</dbReference>
<dbReference type="EC" id="3.1.4.52" evidence="3"/>